<keyword evidence="3" id="KW-0378">Hydrolase</keyword>
<dbReference type="AlphaFoldDB" id="A0A134CF56"/>
<dbReference type="InterPro" id="IPR036365">
    <property type="entry name" value="PGBD-like_sf"/>
</dbReference>
<reference evidence="8 10" key="3">
    <citation type="submission" date="2017-05" db="EMBL/GenBank/DDBJ databases">
        <authorList>
            <person name="Song R."/>
            <person name="Chenine A.L."/>
            <person name="Ruprecht R.M."/>
        </authorList>
    </citation>
    <scope>NUCLEOTIDE SEQUENCE [LARGE SCALE GENOMIC DNA]</scope>
    <source>
        <strain evidence="8 10">KA00229</strain>
    </source>
</reference>
<dbReference type="STRING" id="1588748.HMPREF3182_00905"/>
<evidence type="ECO:0000256" key="2">
    <source>
        <dbReference type="ARBA" id="ARBA00022670"/>
    </source>
</evidence>
<reference evidence="7" key="1">
    <citation type="submission" date="2016-01" db="EMBL/GenBank/DDBJ databases">
        <authorList>
            <person name="Oliw E.H."/>
        </authorList>
    </citation>
    <scope>NUCLEOTIDE SEQUENCE [LARGE SCALE GENOMIC DNA]</scope>
    <source>
        <strain evidence="7">KA00182</strain>
    </source>
</reference>
<keyword evidence="2" id="KW-0645">Protease</keyword>
<dbReference type="RefSeq" id="WP_007392238.1">
    <property type="nucleotide sequence ID" value="NZ_KQ960952.1"/>
</dbReference>
<gene>
    <name evidence="8" type="ORF">CAL30_06945</name>
    <name evidence="7" type="ORF">HMPREF3182_00905</name>
</gene>
<comment type="caution">
    <text evidence="7">The sequence shown here is derived from an EMBL/GenBank/DDBJ whole genome shotgun (WGS) entry which is preliminary data.</text>
</comment>
<dbReference type="Proteomes" id="UP000242958">
    <property type="component" value="Unassembled WGS sequence"/>
</dbReference>
<evidence type="ECO:0000256" key="5">
    <source>
        <dbReference type="SAM" id="SignalP"/>
    </source>
</evidence>
<dbReference type="Gene3D" id="1.10.101.10">
    <property type="entry name" value="PGBD-like superfamily/PGBD"/>
    <property type="match status" value="1"/>
</dbReference>
<evidence type="ECO:0000256" key="1">
    <source>
        <dbReference type="ARBA" id="ARBA00007074"/>
    </source>
</evidence>
<name>A0A134CF56_9FIRM</name>
<comment type="similarity">
    <text evidence="1">Belongs to the peptidase C40 family.</text>
</comment>
<dbReference type="GO" id="GO:0006508">
    <property type="term" value="P:proteolysis"/>
    <property type="evidence" value="ECO:0007669"/>
    <property type="project" value="UniProtKB-KW"/>
</dbReference>
<keyword evidence="4" id="KW-0788">Thiol protease</keyword>
<protein>
    <submittedName>
        <fullName evidence="7">NlpC/P60 family protein</fullName>
    </submittedName>
</protein>
<dbReference type="InterPro" id="IPR051202">
    <property type="entry name" value="Peptidase_C40"/>
</dbReference>
<dbReference type="InterPro" id="IPR000064">
    <property type="entry name" value="NLP_P60_dom"/>
</dbReference>
<dbReference type="Pfam" id="PF01471">
    <property type="entry name" value="PG_binding_1"/>
    <property type="match status" value="1"/>
</dbReference>
<keyword evidence="5" id="KW-0732">Signal</keyword>
<proteinExistence type="inferred from homology"/>
<dbReference type="InterPro" id="IPR038765">
    <property type="entry name" value="Papain-like_cys_pep_sf"/>
</dbReference>
<organism evidence="7 9">
    <name type="scientific">Megasphaera hutchinsoni</name>
    <dbReference type="NCBI Taxonomy" id="1588748"/>
    <lineage>
        <taxon>Bacteria</taxon>
        <taxon>Bacillati</taxon>
        <taxon>Bacillota</taxon>
        <taxon>Negativicutes</taxon>
        <taxon>Veillonellales</taxon>
        <taxon>Veillonellaceae</taxon>
        <taxon>Megasphaera</taxon>
    </lineage>
</organism>
<evidence type="ECO:0000259" key="6">
    <source>
        <dbReference type="PROSITE" id="PS51935"/>
    </source>
</evidence>
<feature type="domain" description="NlpC/P60" evidence="6">
    <location>
        <begin position="151"/>
        <end position="273"/>
    </location>
</feature>
<dbReference type="InterPro" id="IPR002477">
    <property type="entry name" value="Peptidoglycan-bd-like"/>
</dbReference>
<dbReference type="Pfam" id="PF00877">
    <property type="entry name" value="NLPC_P60"/>
    <property type="match status" value="1"/>
</dbReference>
<dbReference type="PATRIC" id="fig|1588748.3.peg.870"/>
<dbReference type="PANTHER" id="PTHR47053:SF1">
    <property type="entry name" value="MUREIN DD-ENDOPEPTIDASE MEPH-RELATED"/>
    <property type="match status" value="1"/>
</dbReference>
<dbReference type="EMBL" id="NFMF01000011">
    <property type="protein sequence ID" value="PNH20776.1"/>
    <property type="molecule type" value="Genomic_DNA"/>
</dbReference>
<evidence type="ECO:0000313" key="7">
    <source>
        <dbReference type="EMBL" id="KXB90825.1"/>
    </source>
</evidence>
<sequence>MWHIGKIAVVGICMMVTMAGSSAAATTLKIGSTGRDVVMLQRQLRKMGYNIKDDGMYSAETSKAVADFQQKQHLQASGTVGNWTYYLLTGKRHSLLAEEQVKNATFVREETPRTKKHSVSIRDLADQRKLMKPRLILAKSLREEHISSPLNRFGKKVVASAYKYLGVPYVFGGNTPDGFDCSGFTRYVFSHNGVQLPRMANEQYQVGEKIEKEKLLPGDLVFFSTYIADDISHIGIYVGEHQFISATTSGGIRVDDLESEYWSTRYIGAKRIRL</sequence>
<dbReference type="Proteomes" id="UP000070160">
    <property type="component" value="Unassembled WGS sequence"/>
</dbReference>
<dbReference type="GO" id="GO:0008234">
    <property type="term" value="F:cysteine-type peptidase activity"/>
    <property type="evidence" value="ECO:0007669"/>
    <property type="project" value="UniProtKB-KW"/>
</dbReference>
<dbReference type="InterPro" id="IPR036366">
    <property type="entry name" value="PGBDSf"/>
</dbReference>
<accession>A0A2J8B7P0</accession>
<evidence type="ECO:0000313" key="8">
    <source>
        <dbReference type="EMBL" id="PNH20776.1"/>
    </source>
</evidence>
<dbReference type="PANTHER" id="PTHR47053">
    <property type="entry name" value="MUREIN DD-ENDOPEPTIDASE MEPH-RELATED"/>
    <property type="match status" value="1"/>
</dbReference>
<accession>A0A134CF56</accession>
<evidence type="ECO:0000256" key="4">
    <source>
        <dbReference type="ARBA" id="ARBA00022807"/>
    </source>
</evidence>
<evidence type="ECO:0000256" key="3">
    <source>
        <dbReference type="ARBA" id="ARBA00022801"/>
    </source>
</evidence>
<feature type="chain" id="PRO_5044548534" evidence="5">
    <location>
        <begin position="24"/>
        <end position="274"/>
    </location>
</feature>
<evidence type="ECO:0000313" key="10">
    <source>
        <dbReference type="Proteomes" id="UP000242958"/>
    </source>
</evidence>
<dbReference type="Gene3D" id="3.90.1720.10">
    <property type="entry name" value="endopeptidase domain like (from Nostoc punctiforme)"/>
    <property type="match status" value="1"/>
</dbReference>
<keyword evidence="9" id="KW-1185">Reference proteome</keyword>
<dbReference type="SUPFAM" id="SSF54001">
    <property type="entry name" value="Cysteine proteinases"/>
    <property type="match status" value="1"/>
</dbReference>
<dbReference type="PROSITE" id="PS51935">
    <property type="entry name" value="NLPC_P60"/>
    <property type="match status" value="1"/>
</dbReference>
<evidence type="ECO:0000313" key="9">
    <source>
        <dbReference type="Proteomes" id="UP000070160"/>
    </source>
</evidence>
<feature type="signal peptide" evidence="5">
    <location>
        <begin position="1"/>
        <end position="23"/>
    </location>
</feature>
<reference evidence="9" key="2">
    <citation type="submission" date="2016-01" db="EMBL/GenBank/DDBJ databases">
        <authorList>
            <person name="Mitreva M."/>
            <person name="Pepin K.H."/>
            <person name="Mihindukulasuriya K.A."/>
            <person name="Fulton R."/>
            <person name="Fronick C."/>
            <person name="O'Laughlin M."/>
            <person name="Miner T."/>
            <person name="Herter B."/>
            <person name="Rosa B.A."/>
            <person name="Cordes M."/>
            <person name="Tomlinson C."/>
            <person name="Wollam A."/>
            <person name="Palsikar V.B."/>
            <person name="Mardis E.R."/>
            <person name="Wilson R.K."/>
        </authorList>
    </citation>
    <scope>NUCLEOTIDE SEQUENCE [LARGE SCALE GENOMIC DNA]</scope>
    <source>
        <strain evidence="9">KA00182</strain>
    </source>
</reference>
<dbReference type="EMBL" id="LSDT01000043">
    <property type="protein sequence ID" value="KXB90825.1"/>
    <property type="molecule type" value="Genomic_DNA"/>
</dbReference>
<dbReference type="SUPFAM" id="SSF47090">
    <property type="entry name" value="PGBD-like"/>
    <property type="match status" value="1"/>
</dbReference>